<reference evidence="2" key="2">
    <citation type="submission" date="2025-08" db="UniProtKB">
        <authorList>
            <consortium name="RefSeq"/>
        </authorList>
    </citation>
    <scope>IDENTIFICATION</scope>
    <source>
        <tissue evidence="2">Leaf</tissue>
    </source>
</reference>
<keyword evidence="1" id="KW-1185">Reference proteome</keyword>
<dbReference type="InterPro" id="IPR016024">
    <property type="entry name" value="ARM-type_fold"/>
</dbReference>
<evidence type="ECO:0000313" key="1">
    <source>
        <dbReference type="Proteomes" id="UP000515151"/>
    </source>
</evidence>
<dbReference type="Proteomes" id="UP000515151">
    <property type="component" value="Chromosome 7"/>
</dbReference>
<organism evidence="1 2">
    <name type="scientific">Punica granatum</name>
    <name type="common">Pomegranate</name>
    <dbReference type="NCBI Taxonomy" id="22663"/>
    <lineage>
        <taxon>Eukaryota</taxon>
        <taxon>Viridiplantae</taxon>
        <taxon>Streptophyta</taxon>
        <taxon>Embryophyta</taxon>
        <taxon>Tracheophyta</taxon>
        <taxon>Spermatophyta</taxon>
        <taxon>Magnoliopsida</taxon>
        <taxon>eudicotyledons</taxon>
        <taxon>Gunneridae</taxon>
        <taxon>Pentapetalae</taxon>
        <taxon>rosids</taxon>
        <taxon>malvids</taxon>
        <taxon>Myrtales</taxon>
        <taxon>Lythraceae</taxon>
        <taxon>Punica</taxon>
    </lineage>
</organism>
<evidence type="ECO:0000313" key="2">
    <source>
        <dbReference type="RefSeq" id="XP_031404162.1"/>
    </source>
</evidence>
<dbReference type="SUPFAM" id="SSF48371">
    <property type="entry name" value="ARM repeat"/>
    <property type="match status" value="1"/>
</dbReference>
<dbReference type="Gene3D" id="1.25.10.10">
    <property type="entry name" value="Leucine-rich Repeat Variant"/>
    <property type="match status" value="1"/>
</dbReference>
<dbReference type="InterPro" id="IPR019538">
    <property type="entry name" value="PSMD5"/>
</dbReference>
<dbReference type="Pfam" id="PF10508">
    <property type="entry name" value="Proteasom_PSMB"/>
    <property type="match status" value="1"/>
</dbReference>
<dbReference type="PANTHER" id="PTHR13554:SF10">
    <property type="entry name" value="26S PROTEASOME NON-ATPASE REGULATORY SUBUNIT 5"/>
    <property type="match status" value="1"/>
</dbReference>
<dbReference type="AlphaFoldDB" id="A0A6P8E2J9"/>
<dbReference type="OrthoDB" id="10250600at2759"/>
<dbReference type="GO" id="GO:0005829">
    <property type="term" value="C:cytosol"/>
    <property type="evidence" value="ECO:0007669"/>
    <property type="project" value="TreeGrafter"/>
</dbReference>
<dbReference type="GeneID" id="116213403"/>
<dbReference type="PANTHER" id="PTHR13554">
    <property type="entry name" value="26S PROTEASOME NON-ATPASE REGULATORY SUBUNIT 5-RELATED"/>
    <property type="match status" value="1"/>
</dbReference>
<reference evidence="1" key="1">
    <citation type="journal article" date="2020" name="Plant Biotechnol. J.">
        <title>The pomegranate (Punica granatum L.) draft genome dissects genetic divergence between soft- and hard-seeded cultivars.</title>
        <authorList>
            <person name="Luo X."/>
            <person name="Li H."/>
            <person name="Wu Z."/>
            <person name="Yao W."/>
            <person name="Zhao P."/>
            <person name="Cao D."/>
            <person name="Yu H."/>
            <person name="Li K."/>
            <person name="Poudel K."/>
            <person name="Zhao D."/>
            <person name="Zhang F."/>
            <person name="Xia X."/>
            <person name="Chen L."/>
            <person name="Wang Q."/>
            <person name="Jing D."/>
            <person name="Cao S."/>
        </authorList>
    </citation>
    <scope>NUCLEOTIDE SEQUENCE [LARGE SCALE GENOMIC DNA]</scope>
    <source>
        <strain evidence="1">cv. Tunisia</strain>
    </source>
</reference>
<name>A0A6P8E2J9_PUNGR</name>
<accession>A0A6P8E2J9</accession>
<gene>
    <name evidence="2" type="primary">LOC116213403</name>
</gene>
<sequence>MEEEKVAYDSSQLLDAASDFAYYPGVQNDGAVKEFLDRFPLPVIINALQTKSDVPGLENVLVNCLERAFRTKYGASFIPHYMPFIEVGLKADSPAVKTLACKTVRCLLENNEGKTFSVKLIKECNIYPLLLDCLVNGDEQVSAASLDAIKVLASFQEGRDIVFPPNSDEATHLGNLAARCTSLGRVRVLALIVKLFSISSSMASVIFNMNLLSLLEAEMRNTDDTLIKLSILELFYELTEIQHGTEFLSATTLLQLLESITSNQSADSILRSRAMAISGRLLSRENIYVYVDEPAARSVVTAIDGRLGSLETLDIDEHESALETLGQIGSSTQGATLLLSSPNPAARHIVQAAFDRQGRGKIQLAALHALGNLAGEVRSENSVILNSGAEEALRFLIYETASKSSKLTPSGLFLSVLQQESATRLAAYRMLTALVARPWCLMEIFSKQEILDTVTNPTTETSKIGMEARHNCCKAILEAFSSSNLVGDPTFAKVVTKLQEAVRRGPYLGRKHAEAQPVVMTAERF</sequence>
<proteinExistence type="predicted"/>
<dbReference type="GO" id="GO:0043248">
    <property type="term" value="P:proteasome assembly"/>
    <property type="evidence" value="ECO:0007669"/>
    <property type="project" value="InterPro"/>
</dbReference>
<dbReference type="InterPro" id="IPR011989">
    <property type="entry name" value="ARM-like"/>
</dbReference>
<protein>
    <submittedName>
        <fullName evidence="2">Uncharacterized protein LOC116213403</fullName>
    </submittedName>
</protein>
<dbReference type="RefSeq" id="XP_031404162.1">
    <property type="nucleotide sequence ID" value="XM_031548302.1"/>
</dbReference>